<name>A0ABW5N531_9FLAO</name>
<proteinExistence type="predicted"/>
<accession>A0ABW5N531</accession>
<sequence>MTHKQILEKIGFEQLAKAVEEDLARVINIAMSFKKGGSINDVSAYAIPLLLTRWNCVLFADKGVSQYYKEKVALTLAILFHKYGLSDKSITDEAIKAIDKLNDDVVLSDDFFNKSGRIKDFLKTKPSELKRKPRKPDNLTFFRANDIVSIKLDVKYYVAYIHKLTGVNEAPILEFYDGVFETIPEMGELNKLRAKGQKFNDGKMRIANFAIYGMKYQPDLAGQIHLIGSDENIELKPNNSNLEESIGLFTVSNLFFIQETIKKMFYE</sequence>
<dbReference type="RefSeq" id="WP_176029707.1">
    <property type="nucleotide sequence ID" value="NZ_JBHSJV010000001.1"/>
</dbReference>
<gene>
    <name evidence="1" type="ORF">ACFSTE_05165</name>
</gene>
<evidence type="ECO:0000313" key="2">
    <source>
        <dbReference type="Proteomes" id="UP001597459"/>
    </source>
</evidence>
<evidence type="ECO:0000313" key="1">
    <source>
        <dbReference type="EMBL" id="MFD2590211.1"/>
    </source>
</evidence>
<dbReference type="Proteomes" id="UP001597459">
    <property type="component" value="Unassembled WGS sequence"/>
</dbReference>
<comment type="caution">
    <text evidence="1">The sequence shown here is derived from an EMBL/GenBank/DDBJ whole genome shotgun (WGS) entry which is preliminary data.</text>
</comment>
<protein>
    <submittedName>
        <fullName evidence="1">Uncharacterized protein</fullName>
    </submittedName>
</protein>
<organism evidence="1 2">
    <name type="scientific">Aquimarina hainanensis</name>
    <dbReference type="NCBI Taxonomy" id="1578017"/>
    <lineage>
        <taxon>Bacteria</taxon>
        <taxon>Pseudomonadati</taxon>
        <taxon>Bacteroidota</taxon>
        <taxon>Flavobacteriia</taxon>
        <taxon>Flavobacteriales</taxon>
        <taxon>Flavobacteriaceae</taxon>
        <taxon>Aquimarina</taxon>
    </lineage>
</organism>
<reference evidence="2" key="1">
    <citation type="journal article" date="2019" name="Int. J. Syst. Evol. Microbiol.">
        <title>The Global Catalogue of Microorganisms (GCM) 10K type strain sequencing project: providing services to taxonomists for standard genome sequencing and annotation.</title>
        <authorList>
            <consortium name="The Broad Institute Genomics Platform"/>
            <consortium name="The Broad Institute Genome Sequencing Center for Infectious Disease"/>
            <person name="Wu L."/>
            <person name="Ma J."/>
        </authorList>
    </citation>
    <scope>NUCLEOTIDE SEQUENCE [LARGE SCALE GENOMIC DNA]</scope>
    <source>
        <strain evidence="2">KCTC 42423</strain>
    </source>
</reference>
<dbReference type="EMBL" id="JBHULX010000003">
    <property type="protein sequence ID" value="MFD2590211.1"/>
    <property type="molecule type" value="Genomic_DNA"/>
</dbReference>
<keyword evidence="2" id="KW-1185">Reference proteome</keyword>